<sequence length="92" mass="10975">MWRVEFIHAVSFFIKPMFPRMGEPLRASLKCFNLLKFTIWAKRKKKKEKEKKFIFHYGSWVNYLRDCSPEEVIYPVAQSSRVCVPDQLLSSS</sequence>
<accession>A0A8H8D7G2</accession>
<reference evidence="1 2" key="1">
    <citation type="submission" date="2021-01" db="EMBL/GenBank/DDBJ databases">
        <title>Chromosome-level genome assembly of a human fungal pathogen reveals clustering of transcriptionally co-regulated genes.</title>
        <authorList>
            <person name="Voorhies M."/>
            <person name="Cohen S."/>
            <person name="Shea T.P."/>
            <person name="Petrus S."/>
            <person name="Munoz J.F."/>
            <person name="Poplawski S."/>
            <person name="Goldman W.E."/>
            <person name="Michael T."/>
            <person name="Cuomo C.A."/>
            <person name="Sil A."/>
            <person name="Beyhan S."/>
        </authorList>
    </citation>
    <scope>NUCLEOTIDE SEQUENCE [LARGE SCALE GENOMIC DNA]</scope>
    <source>
        <strain evidence="1 2">G184AR</strain>
    </source>
</reference>
<gene>
    <name evidence="1" type="ORF">I7I52_03293</name>
</gene>
<evidence type="ECO:0000313" key="1">
    <source>
        <dbReference type="EMBL" id="KAG5304820.1"/>
    </source>
</evidence>
<dbReference type="EMBL" id="JAEVHI010000001">
    <property type="protein sequence ID" value="KAG5304820.1"/>
    <property type="molecule type" value="Genomic_DNA"/>
</dbReference>
<evidence type="ECO:0000313" key="2">
    <source>
        <dbReference type="Proteomes" id="UP000670092"/>
    </source>
</evidence>
<proteinExistence type="predicted"/>
<comment type="caution">
    <text evidence="1">The sequence shown here is derived from an EMBL/GenBank/DDBJ whole genome shotgun (WGS) entry which is preliminary data.</text>
</comment>
<dbReference type="AlphaFoldDB" id="A0A8H8D7G2"/>
<name>A0A8H8D7G2_AJECA</name>
<organism evidence="1 2">
    <name type="scientific">Ajellomyces capsulatus</name>
    <name type="common">Darling's disease fungus</name>
    <name type="synonym">Histoplasma capsulatum</name>
    <dbReference type="NCBI Taxonomy" id="5037"/>
    <lineage>
        <taxon>Eukaryota</taxon>
        <taxon>Fungi</taxon>
        <taxon>Dikarya</taxon>
        <taxon>Ascomycota</taxon>
        <taxon>Pezizomycotina</taxon>
        <taxon>Eurotiomycetes</taxon>
        <taxon>Eurotiomycetidae</taxon>
        <taxon>Onygenales</taxon>
        <taxon>Ajellomycetaceae</taxon>
        <taxon>Histoplasma</taxon>
    </lineage>
</organism>
<dbReference type="VEuPathDB" id="FungiDB:I7I52_03293"/>
<protein>
    <submittedName>
        <fullName evidence="1">Uncharacterized protein</fullName>
    </submittedName>
</protein>
<dbReference type="Proteomes" id="UP000670092">
    <property type="component" value="Unassembled WGS sequence"/>
</dbReference>